<dbReference type="InterPro" id="IPR010290">
    <property type="entry name" value="TM_effector"/>
</dbReference>
<evidence type="ECO:0000256" key="7">
    <source>
        <dbReference type="SAM" id="MobiDB-lite"/>
    </source>
</evidence>
<evidence type="ECO:0000256" key="6">
    <source>
        <dbReference type="ARBA" id="ARBA00023136"/>
    </source>
</evidence>
<feature type="transmembrane region" description="Helical" evidence="8">
    <location>
        <begin position="77"/>
        <end position="101"/>
    </location>
</feature>
<protein>
    <submittedName>
        <fullName evidence="10">MFS family permease</fullName>
    </submittedName>
</protein>
<dbReference type="PANTHER" id="PTHR23513:SF6">
    <property type="entry name" value="MAJOR FACILITATOR SUPERFAMILY ASSOCIATED DOMAIN-CONTAINING PROTEIN"/>
    <property type="match status" value="1"/>
</dbReference>
<dbReference type="Proteomes" id="UP000764837">
    <property type="component" value="Unassembled WGS sequence"/>
</dbReference>
<feature type="transmembrane region" description="Helical" evidence="8">
    <location>
        <begin position="212"/>
        <end position="235"/>
    </location>
</feature>
<proteinExistence type="predicted"/>
<dbReference type="Gene3D" id="1.20.1250.20">
    <property type="entry name" value="MFS general substrate transporter like domains"/>
    <property type="match status" value="1"/>
</dbReference>
<feature type="transmembrane region" description="Helical" evidence="8">
    <location>
        <begin position="150"/>
        <end position="175"/>
    </location>
</feature>
<evidence type="ECO:0000256" key="2">
    <source>
        <dbReference type="ARBA" id="ARBA00022448"/>
    </source>
</evidence>
<sequence length="421" mass="44207">MLWFGSTISSFGTAVTTVAFPIVALVNLKATTFEVSLVTAAGVTAWLLLGLSAGVWVERTERRRLMIACDIVRALALATVPITLAAGALTVAHLVIVALIIGTGSVLYDVANQTYLPSVVPAQDLVSSNSKLQASQSAAQTAGPALSGVIVQFIGAALSLLIDVGTYVLSALMLLRVRHREAAPQRNPSERMLPQIREGLRYVWNDPVFRPLLIVVTGLNLFGSAFDTLLIPFLLRDMKMPPAQIGALLALAGVGALLGAAFGPLLTRKVGSARAIMIAAVVGPWLGLLVPASRVGWGLGFFVIGLVGREAGIAMYSLLARSFRQMTAPRHLLARITATVRFVSWGVLPIGAVGGGALGQLMGIRSAIWVICIALLFTPLPLMLLSVRKLQQLIDEGSATGGAASPRTASVHSVSGNGDKR</sequence>
<feature type="transmembrane region" description="Helical" evidence="8">
    <location>
        <begin position="273"/>
        <end position="293"/>
    </location>
</feature>
<evidence type="ECO:0000313" key="10">
    <source>
        <dbReference type="EMBL" id="MBM7494330.1"/>
    </source>
</evidence>
<evidence type="ECO:0000256" key="3">
    <source>
        <dbReference type="ARBA" id="ARBA00022475"/>
    </source>
</evidence>
<accession>A0ABS2M1M7</accession>
<evidence type="ECO:0000256" key="1">
    <source>
        <dbReference type="ARBA" id="ARBA00004651"/>
    </source>
</evidence>
<comment type="caution">
    <text evidence="10">The sequence shown here is derived from an EMBL/GenBank/DDBJ whole genome shotgun (WGS) entry which is preliminary data.</text>
</comment>
<keyword evidence="2" id="KW-0813">Transport</keyword>
<dbReference type="PANTHER" id="PTHR23513">
    <property type="entry name" value="INTEGRAL MEMBRANE EFFLUX PROTEIN-RELATED"/>
    <property type="match status" value="1"/>
</dbReference>
<evidence type="ECO:0000259" key="9">
    <source>
        <dbReference type="PROSITE" id="PS50850"/>
    </source>
</evidence>
<feature type="compositionally biased region" description="Polar residues" evidence="7">
    <location>
        <begin position="407"/>
        <end position="421"/>
    </location>
</feature>
<feature type="transmembrane region" description="Helical" evidence="8">
    <location>
        <begin position="366"/>
        <end position="385"/>
    </location>
</feature>
<evidence type="ECO:0000256" key="8">
    <source>
        <dbReference type="SAM" id="Phobius"/>
    </source>
</evidence>
<dbReference type="RefSeq" id="WP_204944914.1">
    <property type="nucleotide sequence ID" value="NZ_JAFBBP010000001.1"/>
</dbReference>
<keyword evidence="5 8" id="KW-1133">Transmembrane helix</keyword>
<dbReference type="Pfam" id="PF05977">
    <property type="entry name" value="MFS_3"/>
    <property type="match status" value="1"/>
</dbReference>
<keyword evidence="11" id="KW-1185">Reference proteome</keyword>
<feature type="transmembrane region" description="Helical" evidence="8">
    <location>
        <begin position="35"/>
        <end position="57"/>
    </location>
</feature>
<feature type="domain" description="Major facilitator superfamily (MFS) profile" evidence="9">
    <location>
        <begin position="1"/>
        <end position="391"/>
    </location>
</feature>
<reference evidence="10 11" key="1">
    <citation type="submission" date="2021-01" db="EMBL/GenBank/DDBJ databases">
        <title>Sequencing the genomes of 1000 actinobacteria strains.</title>
        <authorList>
            <person name="Klenk H.-P."/>
        </authorList>
    </citation>
    <scope>NUCLEOTIDE SEQUENCE [LARGE SCALE GENOMIC DNA]</scope>
    <source>
        <strain evidence="10 11">DSM 100204</strain>
    </source>
</reference>
<evidence type="ECO:0000256" key="4">
    <source>
        <dbReference type="ARBA" id="ARBA00022692"/>
    </source>
</evidence>
<organism evidence="10 11">
    <name type="scientific">Micromonospora luteifusca</name>
    <dbReference type="NCBI Taxonomy" id="709860"/>
    <lineage>
        <taxon>Bacteria</taxon>
        <taxon>Bacillati</taxon>
        <taxon>Actinomycetota</taxon>
        <taxon>Actinomycetes</taxon>
        <taxon>Micromonosporales</taxon>
        <taxon>Micromonosporaceae</taxon>
        <taxon>Micromonospora</taxon>
    </lineage>
</organism>
<feature type="transmembrane region" description="Helical" evidence="8">
    <location>
        <begin position="247"/>
        <end position="266"/>
    </location>
</feature>
<gene>
    <name evidence="10" type="ORF">JOD64_005552</name>
</gene>
<keyword evidence="3" id="KW-1003">Cell membrane</keyword>
<feature type="transmembrane region" description="Helical" evidence="8">
    <location>
        <begin position="299"/>
        <end position="320"/>
    </location>
</feature>
<dbReference type="SUPFAM" id="SSF103473">
    <property type="entry name" value="MFS general substrate transporter"/>
    <property type="match status" value="1"/>
</dbReference>
<dbReference type="PROSITE" id="PS50850">
    <property type="entry name" value="MFS"/>
    <property type="match status" value="1"/>
</dbReference>
<feature type="transmembrane region" description="Helical" evidence="8">
    <location>
        <begin position="332"/>
        <end position="354"/>
    </location>
</feature>
<feature type="region of interest" description="Disordered" evidence="7">
    <location>
        <begin position="398"/>
        <end position="421"/>
    </location>
</feature>
<keyword evidence="4 8" id="KW-0812">Transmembrane</keyword>
<dbReference type="EMBL" id="JAFBBP010000001">
    <property type="protein sequence ID" value="MBM7494330.1"/>
    <property type="molecule type" value="Genomic_DNA"/>
</dbReference>
<name>A0ABS2M1M7_9ACTN</name>
<evidence type="ECO:0000256" key="5">
    <source>
        <dbReference type="ARBA" id="ARBA00022989"/>
    </source>
</evidence>
<comment type="subcellular location">
    <subcellularLocation>
        <location evidence="1">Cell membrane</location>
        <topology evidence="1">Multi-pass membrane protein</topology>
    </subcellularLocation>
</comment>
<keyword evidence="6 8" id="KW-0472">Membrane</keyword>
<dbReference type="CDD" id="cd06173">
    <property type="entry name" value="MFS_MefA_like"/>
    <property type="match status" value="1"/>
</dbReference>
<dbReference type="InterPro" id="IPR036259">
    <property type="entry name" value="MFS_trans_sf"/>
</dbReference>
<dbReference type="InterPro" id="IPR020846">
    <property type="entry name" value="MFS_dom"/>
</dbReference>
<evidence type="ECO:0000313" key="11">
    <source>
        <dbReference type="Proteomes" id="UP000764837"/>
    </source>
</evidence>